<dbReference type="EMBL" id="JACHGT010000007">
    <property type="protein sequence ID" value="MBB6035701.1"/>
    <property type="molecule type" value="Genomic_DNA"/>
</dbReference>
<reference evidence="2 3" key="1">
    <citation type="submission" date="2020-08" db="EMBL/GenBank/DDBJ databases">
        <title>Genomic Encyclopedia of Type Strains, Phase IV (KMG-IV): sequencing the most valuable type-strain genomes for metagenomic binning, comparative biology and taxonomic classification.</title>
        <authorList>
            <person name="Goeker M."/>
        </authorList>
    </citation>
    <scope>NUCLEOTIDE SEQUENCE [LARGE SCALE GENOMIC DNA]</scope>
    <source>
        <strain evidence="2 3">YIM 65646</strain>
    </source>
</reference>
<comment type="caution">
    <text evidence="2">The sequence shown here is derived from an EMBL/GenBank/DDBJ whole genome shotgun (WGS) entry which is preliminary data.</text>
</comment>
<keyword evidence="1" id="KW-1133">Transmembrane helix</keyword>
<accession>A0A841FEI2</accession>
<evidence type="ECO:0000313" key="3">
    <source>
        <dbReference type="Proteomes" id="UP000548476"/>
    </source>
</evidence>
<dbReference type="RefSeq" id="WP_184788562.1">
    <property type="nucleotide sequence ID" value="NZ_BONT01000076.1"/>
</dbReference>
<feature type="transmembrane region" description="Helical" evidence="1">
    <location>
        <begin position="6"/>
        <end position="25"/>
    </location>
</feature>
<evidence type="ECO:0000313" key="2">
    <source>
        <dbReference type="EMBL" id="MBB6035701.1"/>
    </source>
</evidence>
<evidence type="ECO:0000256" key="1">
    <source>
        <dbReference type="SAM" id="Phobius"/>
    </source>
</evidence>
<proteinExistence type="predicted"/>
<name>A0A841FEI2_9ACTN</name>
<keyword evidence="1" id="KW-0812">Transmembrane</keyword>
<sequence>MFWWIMGGAVAASLVVLVLFALPLVKRLTRLRAEMGELQAKAAQGDALRVRLEAVSAEAETVRQRLENIRTEAP</sequence>
<organism evidence="2 3">
    <name type="scientific">Phytomonospora endophytica</name>
    <dbReference type="NCBI Taxonomy" id="714109"/>
    <lineage>
        <taxon>Bacteria</taxon>
        <taxon>Bacillati</taxon>
        <taxon>Actinomycetota</taxon>
        <taxon>Actinomycetes</taxon>
        <taxon>Micromonosporales</taxon>
        <taxon>Micromonosporaceae</taxon>
        <taxon>Phytomonospora</taxon>
    </lineage>
</organism>
<dbReference type="AlphaFoldDB" id="A0A841FEI2"/>
<keyword evidence="3" id="KW-1185">Reference proteome</keyword>
<gene>
    <name evidence="2" type="ORF">HNR73_003565</name>
</gene>
<dbReference type="Proteomes" id="UP000548476">
    <property type="component" value="Unassembled WGS sequence"/>
</dbReference>
<keyword evidence="1" id="KW-0472">Membrane</keyword>
<protein>
    <submittedName>
        <fullName evidence="2">Putative nuclease with TOPRIM domain</fullName>
    </submittedName>
</protein>